<evidence type="ECO:0000256" key="4">
    <source>
        <dbReference type="ARBA" id="ARBA00044517"/>
    </source>
</evidence>
<accession>A0A557RMY7</accession>
<feature type="domain" description="tRNA-queuosine alpha-mannosyltransferase N-terminal" evidence="7">
    <location>
        <begin position="18"/>
        <end position="186"/>
    </location>
</feature>
<reference evidence="8 9" key="1">
    <citation type="submission" date="2019-07" db="EMBL/GenBank/DDBJ databases">
        <title>Reclasification of Spiribacter aquaticus.</title>
        <authorList>
            <person name="Leon M.J."/>
            <person name="Sanchez-Porro C."/>
            <person name="Ventosa A."/>
        </authorList>
    </citation>
    <scope>NUCLEOTIDE SEQUENCE [LARGE SCALE GENOMIC DNA]</scope>
    <source>
        <strain evidence="8 9">SP30</strain>
    </source>
</reference>
<dbReference type="InterPro" id="IPR022701">
    <property type="entry name" value="QTMAN_N"/>
</dbReference>
<dbReference type="EMBL" id="VMKP01000001">
    <property type="protein sequence ID" value="TVO66468.1"/>
    <property type="molecule type" value="Genomic_DNA"/>
</dbReference>
<comment type="caution">
    <text evidence="8">The sequence shown here is derived from an EMBL/GenBank/DDBJ whole genome shotgun (WGS) entry which is preliminary data.</text>
</comment>
<protein>
    <recommendedName>
        <fullName evidence="5">tRNA-queuosine alpha-mannosyltransferase</fullName>
        <ecNumber evidence="4">2.4.1.110</ecNumber>
    </recommendedName>
</protein>
<dbReference type="GO" id="GO:0016438">
    <property type="term" value="F:tRNA-queuosine(34) beta-mannosyltransferase activity"/>
    <property type="evidence" value="ECO:0007669"/>
    <property type="project" value="UniProtKB-EC"/>
</dbReference>
<evidence type="ECO:0000256" key="5">
    <source>
        <dbReference type="ARBA" id="ARBA00044539"/>
    </source>
</evidence>
<keyword evidence="3" id="KW-0808">Transferase</keyword>
<evidence type="ECO:0000259" key="7">
    <source>
        <dbReference type="Pfam" id="PF12038"/>
    </source>
</evidence>
<comment type="catalytic activity">
    <reaction evidence="6">
        <text>queuosine(34) in tRNA(Asp) + GDP-alpha-D-mannose = O-4''-alpha-D-mannosylqueuosine(34) in tRNA(Asp) + GDP + H(+)</text>
        <dbReference type="Rhea" id="RHEA:12885"/>
        <dbReference type="Rhea" id="RHEA-COMP:18572"/>
        <dbReference type="Rhea" id="RHEA-COMP:18581"/>
        <dbReference type="ChEBI" id="CHEBI:15378"/>
        <dbReference type="ChEBI" id="CHEBI:57527"/>
        <dbReference type="ChEBI" id="CHEBI:58189"/>
        <dbReference type="ChEBI" id="CHEBI:194431"/>
        <dbReference type="ChEBI" id="CHEBI:194442"/>
        <dbReference type="EC" id="2.4.1.110"/>
    </reaction>
    <physiologicalReaction direction="left-to-right" evidence="6">
        <dbReference type="Rhea" id="RHEA:12886"/>
    </physiologicalReaction>
</comment>
<evidence type="ECO:0000313" key="8">
    <source>
        <dbReference type="EMBL" id="TVO66468.1"/>
    </source>
</evidence>
<dbReference type="Proteomes" id="UP000316688">
    <property type="component" value="Unassembled WGS sequence"/>
</dbReference>
<evidence type="ECO:0000256" key="2">
    <source>
        <dbReference type="ARBA" id="ARBA00022676"/>
    </source>
</evidence>
<dbReference type="AlphaFoldDB" id="A0A557RMY7"/>
<evidence type="ECO:0000256" key="3">
    <source>
        <dbReference type="ARBA" id="ARBA00022679"/>
    </source>
</evidence>
<sequence>MRRDGSRYNAYNRGMRQRILLLSAYQADSHAWWTRWLEQRFADIDWRRLTLPGRHFKWRIRGNPLSWIDHIAEASQGVDRVLATSMVDLATLRGLHPALAGIPSDYYFHENQFAYPVGPGQRPSVEPQIVQLYGALAADRLLFNSEWNRGSFLDGVAALLRRMPDAVPAGIVERLAPKTAVVPVPIVPPAPGRVSRDARLILWNHRWEYDKAPDVFADAVIRLAEAGHAFRLALLGPRPHPPPPALSRIVDALGDRVIANGRVPRGEYDALLHRAGVVVSTAIHEFQGLGMLEATAAGAIPLVPDALVYPEQYPAEYRYPAGDADALARRLAGWLGDSARPGAPDVSGWYDTALQPLWRQTLSGPVSAAASSGGGSHPCTGDS</sequence>
<evidence type="ECO:0000256" key="6">
    <source>
        <dbReference type="ARBA" id="ARBA00048439"/>
    </source>
</evidence>
<proteinExistence type="inferred from homology"/>
<comment type="similarity">
    <text evidence="1">Belongs to the glycosyltransferase group 1 family. Glycosyltransferase 4 subfamily.</text>
</comment>
<name>A0A557RMY7_9GAMM</name>
<dbReference type="Gene3D" id="3.40.50.2000">
    <property type="entry name" value="Glycogen Phosphorylase B"/>
    <property type="match status" value="1"/>
</dbReference>
<dbReference type="Pfam" id="PF12038">
    <property type="entry name" value="QTMAN_N"/>
    <property type="match status" value="1"/>
</dbReference>
<keyword evidence="2" id="KW-0328">Glycosyltransferase</keyword>
<gene>
    <name evidence="8" type="ORF">FPL11_01945</name>
</gene>
<dbReference type="SUPFAM" id="SSF53756">
    <property type="entry name" value="UDP-Glycosyltransferase/glycogen phosphorylase"/>
    <property type="match status" value="1"/>
</dbReference>
<dbReference type="PANTHER" id="PTHR13615">
    <property type="entry name" value="GLYCOSYLTRANSFERASE-LIKE 1"/>
    <property type="match status" value="1"/>
</dbReference>
<dbReference type="Pfam" id="PF13692">
    <property type="entry name" value="Glyco_trans_1_4"/>
    <property type="match status" value="1"/>
</dbReference>
<keyword evidence="9" id="KW-1185">Reference proteome</keyword>
<dbReference type="PANTHER" id="PTHR13615:SF3">
    <property type="entry name" value="GLYCOSYLTRANSFERASE-LIKE DOMAIN-CONTAINING PROTEIN 1"/>
    <property type="match status" value="1"/>
</dbReference>
<evidence type="ECO:0000313" key="9">
    <source>
        <dbReference type="Proteomes" id="UP000316688"/>
    </source>
</evidence>
<dbReference type="InterPro" id="IPR051862">
    <property type="entry name" value="GT-like_domain_containing_1"/>
</dbReference>
<dbReference type="EC" id="2.4.1.110" evidence="4"/>
<evidence type="ECO:0000256" key="1">
    <source>
        <dbReference type="ARBA" id="ARBA00009481"/>
    </source>
</evidence>
<organism evidence="8 9">
    <name type="scientific">Spiribacter aquaticus</name>
    <dbReference type="NCBI Taxonomy" id="1935996"/>
    <lineage>
        <taxon>Bacteria</taxon>
        <taxon>Pseudomonadati</taxon>
        <taxon>Pseudomonadota</taxon>
        <taxon>Gammaproteobacteria</taxon>
        <taxon>Chromatiales</taxon>
        <taxon>Ectothiorhodospiraceae</taxon>
        <taxon>Spiribacter</taxon>
    </lineage>
</organism>